<sequence>MKKLSGKRKAITGLEGDFFDHRSISFDTMLHQLRLGRAAACDHLKS</sequence>
<gene>
    <name evidence="1" type="ORF">CEV33_2236</name>
</gene>
<name>A0A256F7P6_9HYPH</name>
<organism evidence="1 2">
    <name type="scientific">Brucella grignonensis</name>
    <dbReference type="NCBI Taxonomy" id="94627"/>
    <lineage>
        <taxon>Bacteria</taxon>
        <taxon>Pseudomonadati</taxon>
        <taxon>Pseudomonadota</taxon>
        <taxon>Alphaproteobacteria</taxon>
        <taxon>Hyphomicrobiales</taxon>
        <taxon>Brucellaceae</taxon>
        <taxon>Brucella/Ochrobactrum group</taxon>
        <taxon>Brucella</taxon>
    </lineage>
</organism>
<dbReference type="EMBL" id="NNRL01000163">
    <property type="protein sequence ID" value="OYR10770.1"/>
    <property type="molecule type" value="Genomic_DNA"/>
</dbReference>
<dbReference type="Proteomes" id="UP000216478">
    <property type="component" value="Unassembled WGS sequence"/>
</dbReference>
<evidence type="ECO:0000313" key="2">
    <source>
        <dbReference type="Proteomes" id="UP000216478"/>
    </source>
</evidence>
<proteinExistence type="predicted"/>
<evidence type="ECO:0000313" key="1">
    <source>
        <dbReference type="EMBL" id="OYR10770.1"/>
    </source>
</evidence>
<protein>
    <submittedName>
        <fullName evidence="1">Uncharacterized protein</fullName>
    </submittedName>
</protein>
<accession>A0A256F7P6</accession>
<reference evidence="1 2" key="1">
    <citation type="submission" date="2017-07" db="EMBL/GenBank/DDBJ databases">
        <title>Phylogenetic study on the rhizospheric bacterium Ochrobactrum sp. A44.</title>
        <authorList>
            <person name="Krzyzanowska D.M."/>
            <person name="Ossowicki A."/>
            <person name="Rajewska M."/>
            <person name="Maciag T."/>
            <person name="Kaczynski Z."/>
            <person name="Czerwicka M."/>
            <person name="Jafra S."/>
        </authorList>
    </citation>
    <scope>NUCLEOTIDE SEQUENCE [LARGE SCALE GENOMIC DNA]</scope>
    <source>
        <strain evidence="1 2">OgA9a</strain>
    </source>
</reference>
<comment type="caution">
    <text evidence="1">The sequence shown here is derived from an EMBL/GenBank/DDBJ whole genome shotgun (WGS) entry which is preliminary data.</text>
</comment>
<keyword evidence="2" id="KW-1185">Reference proteome</keyword>
<dbReference type="AlphaFoldDB" id="A0A256F7P6"/>